<dbReference type="InterPro" id="IPR011009">
    <property type="entry name" value="Kinase-like_dom_sf"/>
</dbReference>
<dbReference type="EMBL" id="JAPMOU010000112">
    <property type="protein sequence ID" value="MDE1465990.1"/>
    <property type="molecule type" value="Genomic_DNA"/>
</dbReference>
<proteinExistence type="predicted"/>
<evidence type="ECO:0000313" key="3">
    <source>
        <dbReference type="Proteomes" id="UP001528823"/>
    </source>
</evidence>
<gene>
    <name evidence="2" type="ORF">ORQ98_28930</name>
</gene>
<protein>
    <submittedName>
        <fullName evidence="2">Serine/threonine-protein kinase</fullName>
    </submittedName>
</protein>
<dbReference type="CDD" id="cd14014">
    <property type="entry name" value="STKc_PknB_like"/>
    <property type="match status" value="1"/>
</dbReference>
<dbReference type="PANTHER" id="PTHR44167:SF24">
    <property type="entry name" value="SERINE_THREONINE-PROTEIN KINASE CHK2"/>
    <property type="match status" value="1"/>
</dbReference>
<evidence type="ECO:0000313" key="2">
    <source>
        <dbReference type="EMBL" id="MDE1465990.1"/>
    </source>
</evidence>
<dbReference type="Gene3D" id="1.10.510.10">
    <property type="entry name" value="Transferase(Phosphotransferase) domain 1"/>
    <property type="match status" value="1"/>
</dbReference>
<reference evidence="2 3" key="1">
    <citation type="submission" date="2022-11" db="EMBL/GenBank/DDBJ databases">
        <title>Spartinivicinus poritis sp. nov., isolated from scleractinian coral Porites lutea.</title>
        <authorList>
            <person name="Zhang G."/>
            <person name="Cai L."/>
            <person name="Wei Q."/>
        </authorList>
    </citation>
    <scope>NUCLEOTIDE SEQUENCE [LARGE SCALE GENOMIC DNA]</scope>
    <source>
        <strain evidence="2 3">A2-2</strain>
    </source>
</reference>
<keyword evidence="2" id="KW-0418">Kinase</keyword>
<feature type="domain" description="Protein kinase" evidence="1">
    <location>
        <begin position="13"/>
        <end position="316"/>
    </location>
</feature>
<dbReference type="Proteomes" id="UP001528823">
    <property type="component" value="Unassembled WGS sequence"/>
</dbReference>
<dbReference type="InterPro" id="IPR000719">
    <property type="entry name" value="Prot_kinase_dom"/>
</dbReference>
<dbReference type="GO" id="GO:0016301">
    <property type="term" value="F:kinase activity"/>
    <property type="evidence" value="ECO:0007669"/>
    <property type="project" value="UniProtKB-KW"/>
</dbReference>
<evidence type="ECO:0000259" key="1">
    <source>
        <dbReference type="PROSITE" id="PS50011"/>
    </source>
</evidence>
<dbReference type="SMART" id="SM00220">
    <property type="entry name" value="S_TKc"/>
    <property type="match status" value="1"/>
</dbReference>
<dbReference type="PROSITE" id="PS50011">
    <property type="entry name" value="PROTEIN_KINASE_DOM"/>
    <property type="match status" value="1"/>
</dbReference>
<comment type="caution">
    <text evidence="2">The sequence shown here is derived from an EMBL/GenBank/DDBJ whole genome shotgun (WGS) entry which is preliminary data.</text>
</comment>
<dbReference type="PANTHER" id="PTHR44167">
    <property type="entry name" value="OVARIAN-SPECIFIC SERINE/THREONINE-PROTEIN KINASE LOK-RELATED"/>
    <property type="match status" value="1"/>
</dbReference>
<organism evidence="2 3">
    <name type="scientific">Spartinivicinus poritis</name>
    <dbReference type="NCBI Taxonomy" id="2994640"/>
    <lineage>
        <taxon>Bacteria</taxon>
        <taxon>Pseudomonadati</taxon>
        <taxon>Pseudomonadota</taxon>
        <taxon>Gammaproteobacteria</taxon>
        <taxon>Oceanospirillales</taxon>
        <taxon>Zooshikellaceae</taxon>
        <taxon>Spartinivicinus</taxon>
    </lineage>
</organism>
<dbReference type="SUPFAM" id="SSF56112">
    <property type="entry name" value="Protein kinase-like (PK-like)"/>
    <property type="match status" value="1"/>
</dbReference>
<keyword evidence="2" id="KW-0808">Transferase</keyword>
<dbReference type="RefSeq" id="WP_274692289.1">
    <property type="nucleotide sequence ID" value="NZ_JAPMOU010000112.1"/>
</dbReference>
<keyword evidence="3" id="KW-1185">Reference proteome</keyword>
<sequence length="446" mass="51146">MFKVDDIIDHSYRVTGECSNSGGMGTILFVEPTNSPSPFPLVLKYCKDIDDEVIQRFRREVKFLASFHGNTKVVQIYSHNLQHEPPYFVMKYYSDGDLTKLTQKIKSSPEAQESLILKMIDCLQELHIRNQYHRDIKPQNFLVEGNHVVVSDFGLSTEIGSNTFCTRSSIYWGTHGYIPPEFLHDGGFKNPDASGDIFMLGKTIYFLLTGRDPLYLVESEIPAPLYYIIDKCCKVDKNQRYQNLNDLKQSLTTAFDVLLQRAEGLSKSKLLLDQISDELKDQKYSPTKVKEFIDQLALLENQEQNNICFELSSGFFNIICLDKVVSHLQTFLDIYEKHVETKDYSWRYAENIAENMGIVFTSQKAAVEQKILSLDLAIRAAIYMNRFAAMDTCNSLIQNIQKDDTELGQAVAHLITKYRDQFVGDIDSSSCQNDYIRQTLLILKNN</sequence>
<accession>A0ABT5UIF2</accession>
<dbReference type="Pfam" id="PF00069">
    <property type="entry name" value="Pkinase"/>
    <property type="match status" value="1"/>
</dbReference>
<name>A0ABT5UIF2_9GAMM</name>